<evidence type="ECO:0000313" key="1">
    <source>
        <dbReference type="EMBL" id="RCV92395.1"/>
    </source>
</evidence>
<sequence>MSSLQKRIGCTAATLLIAILMTGCRGQQAVTVPLPILVNNPAAYDGRQVITHGVVRHFNDPLHYWIEDDYLNRVEIFPHQQIAPHLGEAVQVEGRFHFSSREGRRLILERVDQLESE</sequence>
<keyword evidence="2" id="KW-1185">Reference proteome</keyword>
<dbReference type="OrthoDB" id="5786500at2"/>
<reference evidence="1 2" key="1">
    <citation type="submission" date="2018-07" db="EMBL/GenBank/DDBJ databases">
        <title>Halomonas rutogse sp. nov., isolated from Lake TangqianCo on Tibetan Plateau.</title>
        <authorList>
            <person name="Lu H."/>
            <person name="Xing P."/>
            <person name="Wu Q."/>
        </authorList>
    </citation>
    <scope>NUCLEOTIDE SEQUENCE [LARGE SCALE GENOMIC DNA]</scope>
    <source>
        <strain evidence="1 2">TQ8S</strain>
    </source>
</reference>
<organism evidence="1 2">
    <name type="scientific">Vreelandella rituensis</name>
    <dbReference type="NCBI Taxonomy" id="2282306"/>
    <lineage>
        <taxon>Bacteria</taxon>
        <taxon>Pseudomonadati</taxon>
        <taxon>Pseudomonadota</taxon>
        <taxon>Gammaproteobacteria</taxon>
        <taxon>Oceanospirillales</taxon>
        <taxon>Halomonadaceae</taxon>
        <taxon>Vreelandella</taxon>
    </lineage>
</organism>
<name>A0A368U5W4_9GAMM</name>
<dbReference type="EMBL" id="QPIJ01000014">
    <property type="protein sequence ID" value="RCV92395.1"/>
    <property type="molecule type" value="Genomic_DNA"/>
</dbReference>
<dbReference type="PROSITE" id="PS51257">
    <property type="entry name" value="PROKAR_LIPOPROTEIN"/>
    <property type="match status" value="1"/>
</dbReference>
<dbReference type="AlphaFoldDB" id="A0A368U5W4"/>
<dbReference type="RefSeq" id="WP_114486474.1">
    <property type="nucleotide sequence ID" value="NZ_CBCSHM010000011.1"/>
</dbReference>
<gene>
    <name evidence="1" type="ORF">DU506_08300</name>
</gene>
<accession>A0A368U5W4</accession>
<evidence type="ECO:0000313" key="2">
    <source>
        <dbReference type="Proteomes" id="UP000253204"/>
    </source>
</evidence>
<comment type="caution">
    <text evidence="1">The sequence shown here is derived from an EMBL/GenBank/DDBJ whole genome shotgun (WGS) entry which is preliminary data.</text>
</comment>
<proteinExistence type="predicted"/>
<protein>
    <submittedName>
        <fullName evidence="1">Glucose-inhibited division protein B</fullName>
    </submittedName>
</protein>
<dbReference type="Proteomes" id="UP000253204">
    <property type="component" value="Unassembled WGS sequence"/>
</dbReference>